<evidence type="ECO:0000256" key="10">
    <source>
        <dbReference type="ARBA" id="ARBA00023136"/>
    </source>
</evidence>
<comment type="caution">
    <text evidence="13">The sequence shown here is derived from an EMBL/GenBank/DDBJ whole genome shotgun (WGS) entry which is preliminary data.</text>
</comment>
<dbReference type="Pfam" id="PF00502">
    <property type="entry name" value="Phycobilisome"/>
    <property type="match status" value="1"/>
</dbReference>
<keyword evidence="4 12" id="KW-0602">Photosynthesis</keyword>
<dbReference type="RefSeq" id="WP_244349598.1">
    <property type="nucleotide sequence ID" value="NZ_JAFIRA010000009.1"/>
</dbReference>
<evidence type="ECO:0000256" key="6">
    <source>
        <dbReference type="ARBA" id="ARBA00022738"/>
    </source>
</evidence>
<protein>
    <submittedName>
        <fullName evidence="13">Phycocyanin subunit alpha</fullName>
    </submittedName>
</protein>
<accession>A0ABT0C9A8</accession>
<dbReference type="PANTHER" id="PTHR34011:SF4">
    <property type="entry name" value="C-PHYCOCYANIN ALPHA SUBUNIT"/>
    <property type="match status" value="1"/>
</dbReference>
<keyword evidence="11 12" id="KW-0089">Bile pigment</keyword>
<dbReference type="PIRSF" id="PIRSF000081">
    <property type="entry name" value="Phycocyanin"/>
    <property type="match status" value="1"/>
</dbReference>
<dbReference type="InterPro" id="IPR038719">
    <property type="entry name" value="Phycobilisome_asu/bsu_sf"/>
</dbReference>
<organism evidence="13 14">
    <name type="scientific">Thermostichus vulcanus str. 'Rupite'</name>
    <dbReference type="NCBI Taxonomy" id="2813851"/>
    <lineage>
        <taxon>Bacteria</taxon>
        <taxon>Bacillati</taxon>
        <taxon>Cyanobacteriota</taxon>
        <taxon>Cyanophyceae</taxon>
        <taxon>Thermostichales</taxon>
        <taxon>Thermostichaceae</taxon>
        <taxon>Thermostichus</taxon>
    </lineage>
</organism>
<evidence type="ECO:0000256" key="2">
    <source>
        <dbReference type="ARBA" id="ARBA00008182"/>
    </source>
</evidence>
<keyword evidence="7 12" id="KW-0249">Electron transport</keyword>
<evidence type="ECO:0000256" key="3">
    <source>
        <dbReference type="ARBA" id="ARBA00022448"/>
    </source>
</evidence>
<evidence type="ECO:0000256" key="8">
    <source>
        <dbReference type="ARBA" id="ARBA00022991"/>
    </source>
</evidence>
<evidence type="ECO:0000256" key="12">
    <source>
        <dbReference type="RuleBase" id="RU004438"/>
    </source>
</evidence>
<keyword evidence="10 12" id="KW-0472">Membrane</keyword>
<dbReference type="InterPro" id="IPR012128">
    <property type="entry name" value="Phycobilisome_asu/bsu"/>
</dbReference>
<evidence type="ECO:0000313" key="13">
    <source>
        <dbReference type="EMBL" id="MCJ2542368.1"/>
    </source>
</evidence>
<evidence type="ECO:0000256" key="1">
    <source>
        <dbReference type="ARBA" id="ARBA00004445"/>
    </source>
</evidence>
<evidence type="ECO:0000256" key="4">
    <source>
        <dbReference type="ARBA" id="ARBA00022531"/>
    </source>
</evidence>
<keyword evidence="6 12" id="KW-0605">Phycobilisome</keyword>
<comment type="similarity">
    <text evidence="2 12">Belongs to the phycobiliprotein family.</text>
</comment>
<evidence type="ECO:0000256" key="5">
    <source>
        <dbReference type="ARBA" id="ARBA00022549"/>
    </source>
</evidence>
<dbReference type="EMBL" id="JAFIRA010000009">
    <property type="protein sequence ID" value="MCJ2542368.1"/>
    <property type="molecule type" value="Genomic_DNA"/>
</dbReference>
<comment type="subcellular location">
    <subcellularLocation>
        <location evidence="1 12">Cellular thylakoid membrane</location>
        <topology evidence="1 12">Peripheral membrane protein</topology>
        <orientation evidence="1 12">Cytoplasmic side</orientation>
    </subcellularLocation>
</comment>
<keyword evidence="14" id="KW-1185">Reference proteome</keyword>
<evidence type="ECO:0000256" key="7">
    <source>
        <dbReference type="ARBA" id="ARBA00022982"/>
    </source>
</evidence>
<dbReference type="Proteomes" id="UP000830835">
    <property type="component" value="Unassembled WGS sequence"/>
</dbReference>
<name>A0ABT0C9A8_THEVL</name>
<evidence type="ECO:0000256" key="9">
    <source>
        <dbReference type="ARBA" id="ARBA00023078"/>
    </source>
</evidence>
<sequence>MQTPIVDAIATADSQGRYLSNSELQAINGRLQRAAASMEAAQALTNRADELVRGATEAVYAKFPYTTQPGGQCNNQAGKDKCARDVRHYLRYITYCLVAGGTGPMDEYQLAGIREINTAFELSPSWFIEALRYIKANHGLSGQAATEANTYIDYAINALS</sequence>
<keyword evidence="3 12" id="KW-0813">Transport</keyword>
<dbReference type="PANTHER" id="PTHR34011">
    <property type="entry name" value="PHYCOBILISOME 32.1 KDA LINKER POLYPEPTIDE, PHYCOCYANIN-ASSOCIATED, ROD 2-RELATED"/>
    <property type="match status" value="1"/>
</dbReference>
<proteinExistence type="inferred from homology"/>
<reference evidence="13" key="1">
    <citation type="submission" date="2021-02" db="EMBL/GenBank/DDBJ databases">
        <title>The CRISPR/cas machinery reduction and long-range gene transfer in the hot spring cyanobacterium Synechococcus.</title>
        <authorList>
            <person name="Dvorak P."/>
            <person name="Jahodarova E."/>
            <person name="Hasler P."/>
            <person name="Poulickova A."/>
        </authorList>
    </citation>
    <scope>NUCLEOTIDE SEQUENCE</scope>
    <source>
        <strain evidence="13">Rupite</strain>
    </source>
</reference>
<evidence type="ECO:0000256" key="11">
    <source>
        <dbReference type="ARBA" id="ARBA00023307"/>
    </source>
</evidence>
<evidence type="ECO:0000313" key="14">
    <source>
        <dbReference type="Proteomes" id="UP000830835"/>
    </source>
</evidence>
<dbReference type="InterPro" id="IPR009050">
    <property type="entry name" value="Globin-like_sf"/>
</dbReference>
<dbReference type="SUPFAM" id="SSF46458">
    <property type="entry name" value="Globin-like"/>
    <property type="match status" value="1"/>
</dbReference>
<gene>
    <name evidence="13" type="ORF">JX360_05510</name>
</gene>
<keyword evidence="5" id="KW-0042">Antenna complex</keyword>
<keyword evidence="9 12" id="KW-0793">Thylakoid</keyword>
<dbReference type="Gene3D" id="1.10.490.20">
    <property type="entry name" value="Phycocyanins"/>
    <property type="match status" value="1"/>
</dbReference>
<keyword evidence="8 12" id="KW-0157">Chromophore</keyword>